<reference evidence="2 3" key="2">
    <citation type="submission" date="2018-08" db="EMBL/GenBank/DDBJ databases">
        <title>Acetobacter oryzifermentans sp. nov., isolated from Korea traditional vinegar and reclassification of Acetobacter pasteurianus subsp. ascendens (Henneberg 1898) as Acetobacter ascendens comb. nov.</title>
        <authorList>
            <person name="Cho G.Y."/>
            <person name="Lee S.H."/>
        </authorList>
    </citation>
    <scope>NUCLEOTIDE SEQUENCE [LARGE SCALE GENOMIC DNA]</scope>
    <source>
        <strain evidence="2 3">SH</strain>
    </source>
</reference>
<reference evidence="2 3" key="1">
    <citation type="submission" date="2017-09" db="EMBL/GenBank/DDBJ databases">
        <authorList>
            <person name="Kim K.H."/>
            <person name="Chun B.H."/>
            <person name="Han G.S."/>
            <person name="Hyun S.G."/>
            <person name="Jeon C.O."/>
        </authorList>
    </citation>
    <scope>NUCLEOTIDE SEQUENCE [LARGE SCALE GENOMIC DNA]</scope>
    <source>
        <strain evidence="2 3">SH</strain>
    </source>
</reference>
<evidence type="ECO:0000313" key="3">
    <source>
        <dbReference type="Proteomes" id="UP000256572"/>
    </source>
</evidence>
<keyword evidence="1" id="KW-1133">Transmembrane helix</keyword>
<evidence type="ECO:0000313" key="2">
    <source>
        <dbReference type="EMBL" id="AXN00289.1"/>
    </source>
</evidence>
<name>A0AAN1PHR0_9PROT</name>
<feature type="transmembrane region" description="Helical" evidence="1">
    <location>
        <begin position="12"/>
        <end position="35"/>
    </location>
</feature>
<sequence length="94" mass="9887">MFRSRLEVVARVLLAVGGGYFASSSAMAIFCLLLVSSGVPRVDAVTLGIMLVFVLYLCLGLWVFAATALWQPVAVFSVLIAASYGLTSFIGHGG</sequence>
<gene>
    <name evidence="2" type="ORF">CJF59_06920</name>
</gene>
<organism evidence="2 3">
    <name type="scientific">Acetobacter pomorum</name>
    <dbReference type="NCBI Taxonomy" id="65959"/>
    <lineage>
        <taxon>Bacteria</taxon>
        <taxon>Pseudomonadati</taxon>
        <taxon>Pseudomonadota</taxon>
        <taxon>Alphaproteobacteria</taxon>
        <taxon>Acetobacterales</taxon>
        <taxon>Acetobacteraceae</taxon>
        <taxon>Acetobacter</taxon>
    </lineage>
</organism>
<dbReference type="Proteomes" id="UP000256572">
    <property type="component" value="Chromosome"/>
</dbReference>
<keyword evidence="1" id="KW-0472">Membrane</keyword>
<evidence type="ECO:0008006" key="4">
    <source>
        <dbReference type="Google" id="ProtNLM"/>
    </source>
</evidence>
<evidence type="ECO:0000256" key="1">
    <source>
        <dbReference type="SAM" id="Phobius"/>
    </source>
</evidence>
<feature type="transmembrane region" description="Helical" evidence="1">
    <location>
        <begin position="47"/>
        <end position="66"/>
    </location>
</feature>
<feature type="transmembrane region" description="Helical" evidence="1">
    <location>
        <begin position="73"/>
        <end position="91"/>
    </location>
</feature>
<accession>A0AAN1PHR0</accession>
<keyword evidence="1" id="KW-0812">Transmembrane</keyword>
<dbReference type="AlphaFoldDB" id="A0AAN1PHR0"/>
<proteinExistence type="predicted"/>
<protein>
    <recommendedName>
        <fullName evidence="4">DUF3649 domain-containing protein</fullName>
    </recommendedName>
</protein>
<dbReference type="EMBL" id="CP023189">
    <property type="protein sequence ID" value="AXN00289.1"/>
    <property type="molecule type" value="Genomic_DNA"/>
</dbReference>